<dbReference type="Proteomes" id="UP000265566">
    <property type="component" value="Chromosome 1"/>
</dbReference>
<organism evidence="1 2">
    <name type="scientific">Medicago truncatula</name>
    <name type="common">Barrel medic</name>
    <name type="synonym">Medicago tribuloides</name>
    <dbReference type="NCBI Taxonomy" id="3880"/>
    <lineage>
        <taxon>Eukaryota</taxon>
        <taxon>Viridiplantae</taxon>
        <taxon>Streptophyta</taxon>
        <taxon>Embryophyta</taxon>
        <taxon>Tracheophyta</taxon>
        <taxon>Spermatophyta</taxon>
        <taxon>Magnoliopsida</taxon>
        <taxon>eudicotyledons</taxon>
        <taxon>Gunneridae</taxon>
        <taxon>Pentapetalae</taxon>
        <taxon>rosids</taxon>
        <taxon>fabids</taxon>
        <taxon>Fabales</taxon>
        <taxon>Fabaceae</taxon>
        <taxon>Papilionoideae</taxon>
        <taxon>50 kb inversion clade</taxon>
        <taxon>NPAAA clade</taxon>
        <taxon>Hologalegina</taxon>
        <taxon>IRL clade</taxon>
        <taxon>Trifolieae</taxon>
        <taxon>Medicago</taxon>
    </lineage>
</organism>
<dbReference type="AlphaFoldDB" id="A0A396JMC9"/>
<proteinExistence type="predicted"/>
<sequence length="61" mass="6591">MGEKDNKSSLFSSIQRFFTLLVCGDVKTTKTSTKDTATSGPKASIVAASKHFSSAHKVKFH</sequence>
<comment type="caution">
    <text evidence="1">The sequence shown here is derived from an EMBL/GenBank/DDBJ whole genome shotgun (WGS) entry which is preliminary data.</text>
</comment>
<evidence type="ECO:0000313" key="1">
    <source>
        <dbReference type="EMBL" id="RHN77445.1"/>
    </source>
</evidence>
<dbReference type="Gramene" id="rna899">
    <property type="protein sequence ID" value="RHN77445.1"/>
    <property type="gene ID" value="gene899"/>
</dbReference>
<name>A0A396JMC9_MEDTR</name>
<evidence type="ECO:0000313" key="2">
    <source>
        <dbReference type="Proteomes" id="UP000265566"/>
    </source>
</evidence>
<protein>
    <submittedName>
        <fullName evidence="1">Uncharacterized protein</fullName>
    </submittedName>
</protein>
<reference evidence="2" key="1">
    <citation type="journal article" date="2018" name="Nat. Plants">
        <title>Whole-genome landscape of Medicago truncatula symbiotic genes.</title>
        <authorList>
            <person name="Pecrix Y."/>
            <person name="Staton S.E."/>
            <person name="Sallet E."/>
            <person name="Lelandais-Briere C."/>
            <person name="Moreau S."/>
            <person name="Carrere S."/>
            <person name="Blein T."/>
            <person name="Jardinaud M.F."/>
            <person name="Latrasse D."/>
            <person name="Zouine M."/>
            <person name="Zahm M."/>
            <person name="Kreplak J."/>
            <person name="Mayjonade B."/>
            <person name="Satge C."/>
            <person name="Perez M."/>
            <person name="Cauet S."/>
            <person name="Marande W."/>
            <person name="Chantry-Darmon C."/>
            <person name="Lopez-Roques C."/>
            <person name="Bouchez O."/>
            <person name="Berard A."/>
            <person name="Debelle F."/>
            <person name="Munos S."/>
            <person name="Bendahmane A."/>
            <person name="Berges H."/>
            <person name="Niebel A."/>
            <person name="Buitink J."/>
            <person name="Frugier F."/>
            <person name="Benhamed M."/>
            <person name="Crespi M."/>
            <person name="Gouzy J."/>
            <person name="Gamas P."/>
        </authorList>
    </citation>
    <scope>NUCLEOTIDE SEQUENCE [LARGE SCALE GENOMIC DNA]</scope>
    <source>
        <strain evidence="2">cv. Jemalong A17</strain>
    </source>
</reference>
<dbReference type="EMBL" id="PSQE01000001">
    <property type="protein sequence ID" value="RHN77445.1"/>
    <property type="molecule type" value="Genomic_DNA"/>
</dbReference>
<accession>A0A396JMC9</accession>
<gene>
    <name evidence="1" type="ORF">MtrunA17_Chr1g0154861</name>
</gene>